<gene>
    <name evidence="1" type="ORF">GMDG_05220</name>
</gene>
<dbReference type="InParanoid" id="L8FNE9"/>
<reference evidence="2" key="1">
    <citation type="submission" date="2010-09" db="EMBL/GenBank/DDBJ databases">
        <title>The genome sequence of Geomyces destructans 20631-21.</title>
        <authorList>
            <consortium name="The Broad Institute Genome Sequencing Platform"/>
            <person name="Cuomo C.A."/>
            <person name="Blehert D.S."/>
            <person name="Lorch J.M."/>
            <person name="Young S.K."/>
            <person name="Zeng Q."/>
            <person name="Gargeya S."/>
            <person name="Fitzgerald M."/>
            <person name="Haas B."/>
            <person name="Abouelleil A."/>
            <person name="Alvarado L."/>
            <person name="Arachchi H.M."/>
            <person name="Berlin A."/>
            <person name="Brown A."/>
            <person name="Chapman S.B."/>
            <person name="Chen Z."/>
            <person name="Dunbar C."/>
            <person name="Freedman E."/>
            <person name="Gearin G."/>
            <person name="Gellesch M."/>
            <person name="Goldberg J."/>
            <person name="Griggs A."/>
            <person name="Gujja S."/>
            <person name="Heiman D."/>
            <person name="Howarth C."/>
            <person name="Larson L."/>
            <person name="Lui A."/>
            <person name="MacDonald P.J.P."/>
            <person name="Montmayeur A."/>
            <person name="Murphy C."/>
            <person name="Neiman D."/>
            <person name="Pearson M."/>
            <person name="Priest M."/>
            <person name="Roberts A."/>
            <person name="Saif S."/>
            <person name="Shea T."/>
            <person name="Shenoy N."/>
            <person name="Sisk P."/>
            <person name="Stolte C."/>
            <person name="Sykes S."/>
            <person name="Wortman J."/>
            <person name="Nusbaum C."/>
            <person name="Birren B."/>
        </authorList>
    </citation>
    <scope>NUCLEOTIDE SEQUENCE [LARGE SCALE GENOMIC DNA]</scope>
    <source>
        <strain evidence="2">ATCC MYA-4855 / 20631-21</strain>
    </source>
</reference>
<name>L8FNE9_PSED2</name>
<dbReference type="AlphaFoldDB" id="L8FNE9"/>
<evidence type="ECO:0000313" key="1">
    <source>
        <dbReference type="EMBL" id="ELR02059.1"/>
    </source>
</evidence>
<keyword evidence="2" id="KW-1185">Reference proteome</keyword>
<dbReference type="OrthoDB" id="2150604at2759"/>
<protein>
    <submittedName>
        <fullName evidence="1">Uncharacterized protein</fullName>
    </submittedName>
</protein>
<dbReference type="VEuPathDB" id="FungiDB:GMDG_05220"/>
<organism evidence="1 2">
    <name type="scientific">Pseudogymnoascus destructans (strain ATCC MYA-4855 / 20631-21)</name>
    <name type="common">Bat white-nose syndrome fungus</name>
    <name type="synonym">Geomyces destructans</name>
    <dbReference type="NCBI Taxonomy" id="658429"/>
    <lineage>
        <taxon>Eukaryota</taxon>
        <taxon>Fungi</taxon>
        <taxon>Dikarya</taxon>
        <taxon>Ascomycota</taxon>
        <taxon>Pezizomycotina</taxon>
        <taxon>Leotiomycetes</taxon>
        <taxon>Thelebolales</taxon>
        <taxon>Thelebolaceae</taxon>
        <taxon>Pseudogymnoascus</taxon>
    </lineage>
</organism>
<dbReference type="HOGENOM" id="CLU_1278099_0_0_1"/>
<sequence>MTGQNRCDPRTILGPLTKYVAPCNLHYSAGPPLLVPPSRRLHPSLGISVLGASTQTPSWNPLESIDLSSLVTFAEPNASVEEYLIKLYNTPILSGDGTSPLWRALVIPLPPVAMNGTPEAPAPFRLTIGDGLSGAAVLQTCIQHALLAALHEPSSNQPTTVQPSSADLPPAFETTVPLSITGRGFLRTLYETVFLNRDVWSVQSVSVAGGSASSEM</sequence>
<proteinExistence type="predicted"/>
<evidence type="ECO:0000313" key="2">
    <source>
        <dbReference type="Proteomes" id="UP000011064"/>
    </source>
</evidence>
<accession>L8FNE9</accession>
<dbReference type="InterPro" id="IPR052058">
    <property type="entry name" value="Alcohol_O-acetyltransferase"/>
</dbReference>
<dbReference type="PANTHER" id="PTHR28037:SF1">
    <property type="entry name" value="ALCOHOL O-ACETYLTRANSFERASE 1-RELATED"/>
    <property type="match status" value="1"/>
</dbReference>
<dbReference type="EMBL" id="GL573275">
    <property type="protein sequence ID" value="ELR02059.1"/>
    <property type="molecule type" value="Genomic_DNA"/>
</dbReference>
<dbReference type="STRING" id="658429.L8FNE9"/>
<dbReference type="PANTHER" id="PTHR28037">
    <property type="entry name" value="ALCOHOL O-ACETYLTRANSFERASE 1-RELATED"/>
    <property type="match status" value="1"/>
</dbReference>
<dbReference type="Proteomes" id="UP000011064">
    <property type="component" value="Unassembled WGS sequence"/>
</dbReference>